<evidence type="ECO:0000256" key="4">
    <source>
        <dbReference type="ARBA" id="ARBA00022801"/>
    </source>
</evidence>
<keyword evidence="4" id="KW-0378">Hydrolase</keyword>
<dbReference type="SUPFAM" id="SSF141986">
    <property type="entry name" value="LD-carboxypeptidase A C-terminal domain-like"/>
    <property type="match status" value="1"/>
</dbReference>
<comment type="similarity">
    <text evidence="1">Belongs to the peptidase S66 family.</text>
</comment>
<dbReference type="Pfam" id="PF17676">
    <property type="entry name" value="Peptidase_S66C"/>
    <property type="match status" value="1"/>
</dbReference>
<keyword evidence="3" id="KW-0645">Protease</keyword>
<evidence type="ECO:0000256" key="1">
    <source>
        <dbReference type="ARBA" id="ARBA00010233"/>
    </source>
</evidence>
<protein>
    <submittedName>
        <fullName evidence="9">LD-carboxypeptidase</fullName>
    </submittedName>
</protein>
<dbReference type="AlphaFoldDB" id="R7N0P3"/>
<dbReference type="InterPro" id="IPR029062">
    <property type="entry name" value="Class_I_gatase-like"/>
</dbReference>
<feature type="active site" description="Nucleophile" evidence="6">
    <location>
        <position position="111"/>
    </location>
</feature>
<dbReference type="InterPro" id="IPR027478">
    <property type="entry name" value="LdcA_N"/>
</dbReference>
<dbReference type="Pfam" id="PF02016">
    <property type="entry name" value="Peptidase_S66"/>
    <property type="match status" value="1"/>
</dbReference>
<dbReference type="InterPro" id="IPR040921">
    <property type="entry name" value="Peptidase_S66C"/>
</dbReference>
<evidence type="ECO:0000256" key="6">
    <source>
        <dbReference type="PIRSR" id="PIRSR028757-1"/>
    </source>
</evidence>
<dbReference type="GO" id="GO:0006508">
    <property type="term" value="P:proteolysis"/>
    <property type="evidence" value="ECO:0007669"/>
    <property type="project" value="UniProtKB-KW"/>
</dbReference>
<dbReference type="PANTHER" id="PTHR30237:SF2">
    <property type="entry name" value="MUREIN TETRAPEPTIDE CARBOXYPEPTIDASE"/>
    <property type="match status" value="1"/>
</dbReference>
<dbReference type="GO" id="GO:0008236">
    <property type="term" value="F:serine-type peptidase activity"/>
    <property type="evidence" value="ECO:0007669"/>
    <property type="project" value="UniProtKB-KW"/>
</dbReference>
<dbReference type="InterPro" id="IPR040449">
    <property type="entry name" value="Peptidase_S66_N"/>
</dbReference>
<dbReference type="SUPFAM" id="SSF52317">
    <property type="entry name" value="Class I glutamine amidotransferase-like"/>
    <property type="match status" value="1"/>
</dbReference>
<evidence type="ECO:0000259" key="7">
    <source>
        <dbReference type="Pfam" id="PF02016"/>
    </source>
</evidence>
<evidence type="ECO:0000256" key="2">
    <source>
        <dbReference type="ARBA" id="ARBA00022645"/>
    </source>
</evidence>
<evidence type="ECO:0000313" key="9">
    <source>
        <dbReference type="EMBL" id="CDF06146.1"/>
    </source>
</evidence>
<dbReference type="PANTHER" id="PTHR30237">
    <property type="entry name" value="MURAMOYLTETRAPEPTIDE CARBOXYPEPTIDASE"/>
    <property type="match status" value="1"/>
</dbReference>
<dbReference type="GO" id="GO:0004180">
    <property type="term" value="F:carboxypeptidase activity"/>
    <property type="evidence" value="ECO:0007669"/>
    <property type="project" value="UniProtKB-KW"/>
</dbReference>
<evidence type="ECO:0000256" key="3">
    <source>
        <dbReference type="ARBA" id="ARBA00022670"/>
    </source>
</evidence>
<sequence>MTAVRGPALHRGDCIGIAAPATHDEGQDISAAVDRLEQAGYRVKLMPTVTGSYGFFAGTDEERARDVNALFHDDDVKAILCLNGGYGSARILDKLDYDYIAAHPKLVIGFSDVTALQIALWEKCRLVTANGPLMVTLGGSDAYTAGQFFQGLTTDVWQGPLALPAGRKLTTVVPGQAEGPIVGGNLTVLTSLVGTPYALDGTGCILVLEDTGEDAYRIDRMLNQLWQSGLLSRVAAIAYGDFTDCPHDPGDFTTDQVLDYYAHLAGKPAIKGLPVGHTKDKAFVPYGVEGRIDADREGASLTFVDG</sequence>
<organism evidence="9">
    <name type="scientific">Megasphaera elsdenii CAG:570</name>
    <dbReference type="NCBI Taxonomy" id="1263087"/>
    <lineage>
        <taxon>Bacteria</taxon>
        <taxon>Bacillati</taxon>
        <taxon>Bacillota</taxon>
        <taxon>Negativicutes</taxon>
        <taxon>Veillonellales</taxon>
        <taxon>Veillonellaceae</taxon>
        <taxon>Megasphaera</taxon>
    </lineage>
</organism>
<accession>R7N0P3</accession>
<keyword evidence="2 9" id="KW-0121">Carboxypeptidase</keyword>
<feature type="active site" description="Charge relay system" evidence="6">
    <location>
        <position position="209"/>
    </location>
</feature>
<reference evidence="9" key="1">
    <citation type="submission" date="2012-11" db="EMBL/GenBank/DDBJ databases">
        <title>Dependencies among metagenomic species, viruses, plasmids and units of genetic variation.</title>
        <authorList>
            <person name="Nielsen H.B."/>
            <person name="Almeida M."/>
            <person name="Juncker A.S."/>
            <person name="Rasmussen S."/>
            <person name="Li J."/>
            <person name="Sunagawa S."/>
            <person name="Plichta D."/>
            <person name="Gautier L."/>
            <person name="Le Chatelier E."/>
            <person name="Peletier E."/>
            <person name="Bonde I."/>
            <person name="Nielsen T."/>
            <person name="Manichanh C."/>
            <person name="Arumugam M."/>
            <person name="Batto J."/>
            <person name="Santos M.B.Q.D."/>
            <person name="Blom N."/>
            <person name="Borruel N."/>
            <person name="Burgdorf K.S."/>
            <person name="Boumezbeur F."/>
            <person name="Casellas F."/>
            <person name="Dore J."/>
            <person name="Guarner F."/>
            <person name="Hansen T."/>
            <person name="Hildebrand F."/>
            <person name="Kaas R.S."/>
            <person name="Kennedy S."/>
            <person name="Kristiansen K."/>
            <person name="Kultima J.R."/>
            <person name="Leonard P."/>
            <person name="Levenez F."/>
            <person name="Lund O."/>
            <person name="Moumen B."/>
            <person name="Le Paslier D."/>
            <person name="Pons N."/>
            <person name="Pedersen O."/>
            <person name="Prifti E."/>
            <person name="Qin J."/>
            <person name="Raes J."/>
            <person name="Tap J."/>
            <person name="Tims S."/>
            <person name="Ussery D.W."/>
            <person name="Yamada T."/>
            <person name="MetaHit consortium"/>
            <person name="Renault P."/>
            <person name="Sicheritz-Ponten T."/>
            <person name="Bork P."/>
            <person name="Wang J."/>
            <person name="Brunak S."/>
            <person name="Ehrlich S.D."/>
        </authorList>
    </citation>
    <scope>NUCLEOTIDE SEQUENCE [LARGE SCALE GENOMIC DNA]</scope>
</reference>
<dbReference type="EMBL" id="CBKE010000401">
    <property type="protein sequence ID" value="CDF06146.1"/>
    <property type="molecule type" value="Genomic_DNA"/>
</dbReference>
<comment type="caution">
    <text evidence="9">The sequence shown here is derived from an EMBL/GenBank/DDBJ whole genome shotgun (WGS) entry which is preliminary data.</text>
</comment>
<keyword evidence="5" id="KW-0720">Serine protease</keyword>
<feature type="domain" description="LD-carboxypeptidase C-terminal" evidence="8">
    <location>
        <begin position="178"/>
        <end position="291"/>
    </location>
</feature>
<dbReference type="InterPro" id="IPR027461">
    <property type="entry name" value="Carboxypeptidase_A_C_sf"/>
</dbReference>
<dbReference type="MEROPS" id="S66.001"/>
<feature type="active site" description="Charge relay system" evidence="6">
    <location>
        <position position="277"/>
    </location>
</feature>
<feature type="domain" description="LD-carboxypeptidase N-terminal" evidence="7">
    <location>
        <begin position="15"/>
        <end position="131"/>
    </location>
</feature>
<dbReference type="Gene3D" id="3.40.50.10740">
    <property type="entry name" value="Class I glutamine amidotransferase-like"/>
    <property type="match status" value="1"/>
</dbReference>
<dbReference type="PIRSF" id="PIRSF028757">
    <property type="entry name" value="LD-carboxypeptidase"/>
    <property type="match status" value="1"/>
</dbReference>
<proteinExistence type="inferred from homology"/>
<evidence type="ECO:0000259" key="8">
    <source>
        <dbReference type="Pfam" id="PF17676"/>
    </source>
</evidence>
<dbReference type="InterPro" id="IPR003507">
    <property type="entry name" value="S66_fam"/>
</dbReference>
<evidence type="ECO:0000256" key="5">
    <source>
        <dbReference type="ARBA" id="ARBA00022825"/>
    </source>
</evidence>
<gene>
    <name evidence="9" type="ORF">BN715_00351</name>
</gene>
<dbReference type="Proteomes" id="UP000017908">
    <property type="component" value="Unassembled WGS sequence"/>
</dbReference>
<name>R7N0P3_MEGEL</name>
<dbReference type="Gene3D" id="3.50.30.60">
    <property type="entry name" value="LD-carboxypeptidase A C-terminal domain-like"/>
    <property type="match status" value="1"/>
</dbReference>
<dbReference type="CDD" id="cd07025">
    <property type="entry name" value="Peptidase_S66"/>
    <property type="match status" value="1"/>
</dbReference>